<evidence type="ECO:0000259" key="2">
    <source>
        <dbReference type="SMART" id="SM00331"/>
    </source>
</evidence>
<protein>
    <submittedName>
        <fullName evidence="3">SpoIIE family protein phosphatase</fullName>
    </submittedName>
</protein>
<comment type="caution">
    <text evidence="3">The sequence shown here is derived from an EMBL/GenBank/DDBJ whole genome shotgun (WGS) entry which is preliminary data.</text>
</comment>
<dbReference type="EMBL" id="JAVLVT010000005">
    <property type="protein sequence ID" value="MDS1271304.1"/>
    <property type="molecule type" value="Genomic_DNA"/>
</dbReference>
<gene>
    <name evidence="3" type="ORF">RIF23_13460</name>
</gene>
<dbReference type="RefSeq" id="WP_310912957.1">
    <property type="nucleotide sequence ID" value="NZ_JAVLVT010000005.1"/>
</dbReference>
<organism evidence="3 4">
    <name type="scientific">Lipingzhangella rawalii</name>
    <dbReference type="NCBI Taxonomy" id="2055835"/>
    <lineage>
        <taxon>Bacteria</taxon>
        <taxon>Bacillati</taxon>
        <taxon>Actinomycetota</taxon>
        <taxon>Actinomycetes</taxon>
        <taxon>Streptosporangiales</taxon>
        <taxon>Nocardiopsidaceae</taxon>
        <taxon>Lipingzhangella</taxon>
    </lineage>
</organism>
<dbReference type="InterPro" id="IPR013655">
    <property type="entry name" value="PAS_fold_3"/>
</dbReference>
<evidence type="ECO:0000313" key="4">
    <source>
        <dbReference type="Proteomes" id="UP001250214"/>
    </source>
</evidence>
<evidence type="ECO:0000313" key="3">
    <source>
        <dbReference type="EMBL" id="MDS1271304.1"/>
    </source>
</evidence>
<dbReference type="InterPro" id="IPR052016">
    <property type="entry name" value="Bact_Sigma-Reg"/>
</dbReference>
<dbReference type="InterPro" id="IPR003018">
    <property type="entry name" value="GAF"/>
</dbReference>
<evidence type="ECO:0000256" key="1">
    <source>
        <dbReference type="ARBA" id="ARBA00022801"/>
    </source>
</evidence>
<name>A0ABU2H7L9_9ACTN</name>
<dbReference type="SUPFAM" id="SSF55781">
    <property type="entry name" value="GAF domain-like"/>
    <property type="match status" value="1"/>
</dbReference>
<dbReference type="Gene3D" id="3.60.40.10">
    <property type="entry name" value="PPM-type phosphatase domain"/>
    <property type="match status" value="1"/>
</dbReference>
<dbReference type="Pfam" id="PF08447">
    <property type="entry name" value="PAS_3"/>
    <property type="match status" value="1"/>
</dbReference>
<dbReference type="SMART" id="SM00331">
    <property type="entry name" value="PP2C_SIG"/>
    <property type="match status" value="1"/>
</dbReference>
<keyword evidence="1" id="KW-0378">Hydrolase</keyword>
<reference evidence="4" key="1">
    <citation type="submission" date="2023-07" db="EMBL/GenBank/DDBJ databases">
        <title>Novel species in the genus Lipingzhangella isolated from Sambhar Salt Lake.</title>
        <authorList>
            <person name="Jiya N."/>
            <person name="Kajale S."/>
            <person name="Sharma A."/>
        </authorList>
    </citation>
    <scope>NUCLEOTIDE SEQUENCE [LARGE SCALE GENOMIC DNA]</scope>
    <source>
        <strain evidence="4">LS1_29</strain>
    </source>
</reference>
<keyword evidence="4" id="KW-1185">Reference proteome</keyword>
<dbReference type="PANTHER" id="PTHR43156">
    <property type="entry name" value="STAGE II SPORULATION PROTEIN E-RELATED"/>
    <property type="match status" value="1"/>
</dbReference>
<dbReference type="Gene3D" id="3.30.450.20">
    <property type="entry name" value="PAS domain"/>
    <property type="match status" value="1"/>
</dbReference>
<dbReference type="SUPFAM" id="SSF55785">
    <property type="entry name" value="PYP-like sensor domain (PAS domain)"/>
    <property type="match status" value="1"/>
</dbReference>
<dbReference type="InterPro" id="IPR035965">
    <property type="entry name" value="PAS-like_dom_sf"/>
</dbReference>
<dbReference type="SUPFAM" id="SSF81606">
    <property type="entry name" value="PP2C-like"/>
    <property type="match status" value="1"/>
</dbReference>
<dbReference type="PANTHER" id="PTHR43156:SF2">
    <property type="entry name" value="STAGE II SPORULATION PROTEIN E"/>
    <property type="match status" value="1"/>
</dbReference>
<dbReference type="Gene3D" id="3.30.450.40">
    <property type="match status" value="1"/>
</dbReference>
<dbReference type="InterPro" id="IPR029016">
    <property type="entry name" value="GAF-like_dom_sf"/>
</dbReference>
<dbReference type="InterPro" id="IPR001932">
    <property type="entry name" value="PPM-type_phosphatase-like_dom"/>
</dbReference>
<dbReference type="Pfam" id="PF13185">
    <property type="entry name" value="GAF_2"/>
    <property type="match status" value="1"/>
</dbReference>
<dbReference type="Proteomes" id="UP001250214">
    <property type="component" value="Unassembled WGS sequence"/>
</dbReference>
<dbReference type="Pfam" id="PF07228">
    <property type="entry name" value="SpoIIE"/>
    <property type="match status" value="1"/>
</dbReference>
<accession>A0ABU2H7L9</accession>
<proteinExistence type="predicted"/>
<feature type="domain" description="PPM-type phosphatase" evidence="2">
    <location>
        <begin position="355"/>
        <end position="565"/>
    </location>
</feature>
<dbReference type="InterPro" id="IPR036457">
    <property type="entry name" value="PPM-type-like_dom_sf"/>
</dbReference>
<sequence length="576" mass="62332">MSGAIGGFAEAGDAADATVAASTDPGMANAAEDVRALRALAELRTASGVTALWTIDLSTRTLSELFGPSKLWQTLCGEQLDLPEVLTRVHTDDRDRLREAVDSSAGGADFEQRFRMVDRYGDERWLHARARYLDAGRPRLVGLVDDVTEHTQLVRRLADRRRIEAAQARRVNELAAKLVSATTVDEITGLLTHDFLPIFSGASSAVMLVEDGALVPYPASEADHPPFARIAGRDAADTSFPMGAVIRDSQPRFYDNRAEVVERFPAVRELLPHVRSQAWATVPIFGDGRSAIGVWQVAWNEARSTPPDERALMLTLAGLAGQALQRVRAQAAQLELADAVQQRMLPGKPPQLSGLDLAVRYLPARQGSRVCGDFYDAIQLSENRVGLVVGDVQGHGVEAAAAMGQVRIAFRAYAKNRFDPGEVLAETNRMFAEGVDEDVSFSTCGYLVLELDTGRMRAAWAGQPPLVVASEADYEIWQPATGPPVGVDPDSTYPVSERLLDPGQTLLMCSDGLLESTSVPMDEGLAQVGQALISQQTNVEETASRLVELTPAGRGDDIALLVARMWDRHICGIGDQ</sequence>